<dbReference type="PRINTS" id="PR00469">
    <property type="entry name" value="PNDRDTASEII"/>
</dbReference>
<dbReference type="Proteomes" id="UP000800093">
    <property type="component" value="Unassembled WGS sequence"/>
</dbReference>
<dbReference type="SUPFAM" id="SSF51905">
    <property type="entry name" value="FAD/NAD(P)-binding domain"/>
    <property type="match status" value="1"/>
</dbReference>
<protein>
    <submittedName>
        <fullName evidence="5">FAD/NAD(P)-binding domain-containing protein</fullName>
    </submittedName>
</protein>
<evidence type="ECO:0000256" key="2">
    <source>
        <dbReference type="ARBA" id="ARBA00022630"/>
    </source>
</evidence>
<organism evidence="5 6">
    <name type="scientific">Lojkania enalia</name>
    <dbReference type="NCBI Taxonomy" id="147567"/>
    <lineage>
        <taxon>Eukaryota</taxon>
        <taxon>Fungi</taxon>
        <taxon>Dikarya</taxon>
        <taxon>Ascomycota</taxon>
        <taxon>Pezizomycotina</taxon>
        <taxon>Dothideomycetes</taxon>
        <taxon>Pleosporomycetidae</taxon>
        <taxon>Pleosporales</taxon>
        <taxon>Pleosporales incertae sedis</taxon>
        <taxon>Lojkania</taxon>
    </lineage>
</organism>
<dbReference type="Gene3D" id="3.50.50.60">
    <property type="entry name" value="FAD/NAD(P)-binding domain"/>
    <property type="match status" value="2"/>
</dbReference>
<reference evidence="6" key="1">
    <citation type="journal article" date="2020" name="Stud. Mycol.">
        <title>101 Dothideomycetes genomes: A test case for predicting lifestyles and emergence of pathogens.</title>
        <authorList>
            <person name="Haridas S."/>
            <person name="Albert R."/>
            <person name="Binder M."/>
            <person name="Bloem J."/>
            <person name="LaButti K."/>
            <person name="Salamov A."/>
            <person name="Andreopoulos B."/>
            <person name="Baker S."/>
            <person name="Barry K."/>
            <person name="Bills G."/>
            <person name="Bluhm B."/>
            <person name="Cannon C."/>
            <person name="Castanera R."/>
            <person name="Culley D."/>
            <person name="Daum C."/>
            <person name="Ezra D."/>
            <person name="Gonzalez J."/>
            <person name="Henrissat B."/>
            <person name="Kuo A."/>
            <person name="Liang C."/>
            <person name="Lipzen A."/>
            <person name="Lutzoni F."/>
            <person name="Magnuson J."/>
            <person name="Mondo S."/>
            <person name="Nolan M."/>
            <person name="Ohm R."/>
            <person name="Pangilinan J."/>
            <person name="Park H.-J."/>
            <person name="Ramirez L."/>
            <person name="Alfaro M."/>
            <person name="Sun H."/>
            <person name="Tritt A."/>
            <person name="Yoshinaga Y."/>
            <person name="Zwiers L.-H."/>
            <person name="Turgeon B."/>
            <person name="Goodwin S."/>
            <person name="Spatafora J."/>
            <person name="Crous P."/>
            <person name="Grigoriev I."/>
        </authorList>
    </citation>
    <scope>NUCLEOTIDE SEQUENCE [LARGE SCALE GENOMIC DNA]</scope>
    <source>
        <strain evidence="6">CBS 304.66</strain>
    </source>
</reference>
<evidence type="ECO:0000256" key="1">
    <source>
        <dbReference type="ARBA" id="ARBA00009333"/>
    </source>
</evidence>
<name>A0A9P4K030_9PLEO</name>
<proteinExistence type="inferred from homology"/>
<dbReference type="GO" id="GO:0097237">
    <property type="term" value="P:cellular response to toxic substance"/>
    <property type="evidence" value="ECO:0007669"/>
    <property type="project" value="UniProtKB-ARBA"/>
</dbReference>
<evidence type="ECO:0000313" key="5">
    <source>
        <dbReference type="EMBL" id="KAF2258842.1"/>
    </source>
</evidence>
<comment type="caution">
    <text evidence="5">The sequence shown here is derived from an EMBL/GenBank/DDBJ whole genome shotgun (WGS) entry which is preliminary data.</text>
</comment>
<dbReference type="EMBL" id="ML986734">
    <property type="protein sequence ID" value="KAF2258842.1"/>
    <property type="molecule type" value="Genomic_DNA"/>
</dbReference>
<dbReference type="OrthoDB" id="10260355at2759"/>
<dbReference type="PRINTS" id="PR00368">
    <property type="entry name" value="FADPNR"/>
</dbReference>
<comment type="similarity">
    <text evidence="1">Belongs to the class-II pyridine nucleotide-disulfide oxidoreductase family.</text>
</comment>
<dbReference type="InterPro" id="IPR036188">
    <property type="entry name" value="FAD/NAD-bd_sf"/>
</dbReference>
<dbReference type="AlphaFoldDB" id="A0A9P4K030"/>
<feature type="domain" description="FAD/NAD(P)-binding" evidence="4">
    <location>
        <begin position="5"/>
        <end position="294"/>
    </location>
</feature>
<dbReference type="InterPro" id="IPR050097">
    <property type="entry name" value="Ferredoxin-NADP_redctase_2"/>
</dbReference>
<evidence type="ECO:0000256" key="3">
    <source>
        <dbReference type="ARBA" id="ARBA00023002"/>
    </source>
</evidence>
<keyword evidence="6" id="KW-1185">Reference proteome</keyword>
<gene>
    <name evidence="5" type="ORF">CC78DRAFT_593563</name>
</gene>
<dbReference type="InterPro" id="IPR023753">
    <property type="entry name" value="FAD/NAD-binding_dom"/>
</dbReference>
<keyword evidence="3" id="KW-0560">Oxidoreductase</keyword>
<accession>A0A9P4K030</accession>
<evidence type="ECO:0000313" key="6">
    <source>
        <dbReference type="Proteomes" id="UP000800093"/>
    </source>
</evidence>
<dbReference type="Pfam" id="PF07992">
    <property type="entry name" value="Pyr_redox_2"/>
    <property type="match status" value="1"/>
</dbReference>
<keyword evidence="2" id="KW-0285">Flavoprotein</keyword>
<dbReference type="PANTHER" id="PTHR48105">
    <property type="entry name" value="THIOREDOXIN REDUCTASE 1-RELATED-RELATED"/>
    <property type="match status" value="1"/>
</dbReference>
<evidence type="ECO:0000259" key="4">
    <source>
        <dbReference type="Pfam" id="PF07992"/>
    </source>
</evidence>
<dbReference type="GO" id="GO:0016491">
    <property type="term" value="F:oxidoreductase activity"/>
    <property type="evidence" value="ECO:0007669"/>
    <property type="project" value="UniProtKB-KW"/>
</dbReference>
<sequence length="316" mass="33927">MASIDVVIIGGGPAGLTAAVTLARQLHTAVVFDSGTYRNAGSSHMHTVLAFDHKDPKEYRQTSRKQIEDNYETIQFADVAVTSVEKKTDSCFHVVDQSGKTWESKKVILGIGSSNVLPEIEGYSQLWGKKIFHCLFCLGYEQRGAESSGVLAVQALAMMPALAIHMADNAAQLSREVTIFTNGFQDVAGQLKSMAPNSPFMIDSRPIARLVDCREKGNVKVEFSDGSSTEVSFLVHNPLTVPQGPFVQQLELKMSPTGDIDADAPAYQTSCRGVFAAGDCISPYKVVPHAIASGNSSAVAAATQLQAEKNGHFSMV</sequence>